<comment type="caution">
    <text evidence="1">The sequence shown here is derived from an EMBL/GenBank/DDBJ whole genome shotgun (WGS) entry which is preliminary data.</text>
</comment>
<evidence type="ECO:0000313" key="2">
    <source>
        <dbReference type="Proteomes" id="UP001358417"/>
    </source>
</evidence>
<evidence type="ECO:0000313" key="1">
    <source>
        <dbReference type="EMBL" id="KAK5045826.1"/>
    </source>
</evidence>
<dbReference type="GeneID" id="89977081"/>
<proteinExistence type="predicted"/>
<accession>A0AAV9MZ61</accession>
<dbReference type="RefSeq" id="XP_064701437.1">
    <property type="nucleotide sequence ID" value="XM_064852462.1"/>
</dbReference>
<dbReference type="PANTHER" id="PTHR37540:SF5">
    <property type="entry name" value="TRANSCRIPTION FACTOR DOMAIN-CONTAINING PROTEIN"/>
    <property type="match status" value="1"/>
</dbReference>
<name>A0AAV9MZ61_9EURO</name>
<gene>
    <name evidence="1" type="ORF">LTR84_008919</name>
</gene>
<evidence type="ECO:0008006" key="3">
    <source>
        <dbReference type="Google" id="ProtNLM"/>
    </source>
</evidence>
<dbReference type="PANTHER" id="PTHR37540">
    <property type="entry name" value="TRANSCRIPTION FACTOR (ACR-2), PUTATIVE-RELATED-RELATED"/>
    <property type="match status" value="1"/>
</dbReference>
<keyword evidence="2" id="KW-1185">Reference proteome</keyword>
<dbReference type="EMBL" id="JAVRRD010000034">
    <property type="protein sequence ID" value="KAK5045826.1"/>
    <property type="molecule type" value="Genomic_DNA"/>
</dbReference>
<dbReference type="AlphaFoldDB" id="A0AAV9MZ61"/>
<sequence length="531" mass="60398">MAIIAIEYTDDHFVEFDHSNKLDSKHISLVRRQIWREKRSKIKVPTPGRFRWTQPLMSVVNKGNSDPFNVLPVKITPSVNKAISFLRDSFVPSLYLTPFFGRCSEGDTAKTASLERSSFISYQLVKRTWDTICLGLCDEVTAATSLTTGLALITRTMPGATKQDRVSLLEMQTEAYRLVRSKLEKGEIVKNENEKMKFVLQLYWLFRADCVLGNIATAIKHGKMLQYFLRETNVAMDHTFISYLIGSDTEIAAKTMQRTVLDIDYWIPSLFAPHWPLWESLLPEVSSGYIEAVDSVINTEPLLGLFYRSRRLLAIAEHPKCKVKDPASAEALVLYTWTRGVVDLGHFINHYMDLATLLETAGGEESLGEIGSQASISLAALCMMRWIAHTATINGVDLRDASGTIISHLQQRMEQVQSVCSPEELKRYERAYLWIFFIGALYYQKKNKIDQWPVKSWFHERLRSHARAMNIVAWPDLRQVLQNFVYSDHVEPNGALWIGKTLELTLSDPLIGKTFPAVGQSCGHQSEIVLR</sequence>
<organism evidence="1 2">
    <name type="scientific">Exophiala bonariae</name>
    <dbReference type="NCBI Taxonomy" id="1690606"/>
    <lineage>
        <taxon>Eukaryota</taxon>
        <taxon>Fungi</taxon>
        <taxon>Dikarya</taxon>
        <taxon>Ascomycota</taxon>
        <taxon>Pezizomycotina</taxon>
        <taxon>Eurotiomycetes</taxon>
        <taxon>Chaetothyriomycetidae</taxon>
        <taxon>Chaetothyriales</taxon>
        <taxon>Herpotrichiellaceae</taxon>
        <taxon>Exophiala</taxon>
    </lineage>
</organism>
<reference evidence="1 2" key="1">
    <citation type="submission" date="2023-08" db="EMBL/GenBank/DDBJ databases">
        <title>Black Yeasts Isolated from many extreme environments.</title>
        <authorList>
            <person name="Coleine C."/>
            <person name="Stajich J.E."/>
            <person name="Selbmann L."/>
        </authorList>
    </citation>
    <scope>NUCLEOTIDE SEQUENCE [LARGE SCALE GENOMIC DNA]</scope>
    <source>
        <strain evidence="1 2">CCFEE 5792</strain>
    </source>
</reference>
<dbReference type="Proteomes" id="UP001358417">
    <property type="component" value="Unassembled WGS sequence"/>
</dbReference>
<protein>
    <recommendedName>
        <fullName evidence="3">Transcription factor domain-containing protein</fullName>
    </recommendedName>
</protein>